<gene>
    <name evidence="1" type="ORF">HUJ06_000711</name>
</gene>
<dbReference type="PANTHER" id="PTHR47926">
    <property type="entry name" value="PENTATRICOPEPTIDE REPEAT-CONTAINING PROTEIN"/>
    <property type="match status" value="1"/>
</dbReference>
<evidence type="ECO:0000313" key="1">
    <source>
        <dbReference type="EMBL" id="DAD42481.1"/>
    </source>
</evidence>
<name>A0A822ZFF1_NELNU</name>
<proteinExistence type="predicted"/>
<dbReference type="GO" id="GO:0003723">
    <property type="term" value="F:RNA binding"/>
    <property type="evidence" value="ECO:0007669"/>
    <property type="project" value="InterPro"/>
</dbReference>
<dbReference type="GO" id="GO:0009451">
    <property type="term" value="P:RNA modification"/>
    <property type="evidence" value="ECO:0007669"/>
    <property type="project" value="InterPro"/>
</dbReference>
<dbReference type="AlphaFoldDB" id="A0A822ZFF1"/>
<accession>A0A822ZFF1</accession>
<protein>
    <submittedName>
        <fullName evidence="1">Uncharacterized protein</fullName>
    </submittedName>
</protein>
<dbReference type="Proteomes" id="UP000607653">
    <property type="component" value="Unassembled WGS sequence"/>
</dbReference>
<dbReference type="InterPro" id="IPR046960">
    <property type="entry name" value="PPR_At4g14850-like_plant"/>
</dbReference>
<dbReference type="PANTHER" id="PTHR47926:SF477">
    <property type="entry name" value="PENTATRICOPEPTIDE REPEAT-CONTAINING PROTEIN"/>
    <property type="match status" value="1"/>
</dbReference>
<comment type="caution">
    <text evidence="1">The sequence shown here is derived from an EMBL/GenBank/DDBJ whole genome shotgun (WGS) entry which is preliminary data.</text>
</comment>
<organism evidence="1 2">
    <name type="scientific">Nelumbo nucifera</name>
    <name type="common">Sacred lotus</name>
    <dbReference type="NCBI Taxonomy" id="4432"/>
    <lineage>
        <taxon>Eukaryota</taxon>
        <taxon>Viridiplantae</taxon>
        <taxon>Streptophyta</taxon>
        <taxon>Embryophyta</taxon>
        <taxon>Tracheophyta</taxon>
        <taxon>Spermatophyta</taxon>
        <taxon>Magnoliopsida</taxon>
        <taxon>Proteales</taxon>
        <taxon>Nelumbonaceae</taxon>
        <taxon>Nelumbo</taxon>
    </lineage>
</organism>
<dbReference type="EMBL" id="DUZY01000006">
    <property type="protein sequence ID" value="DAD42481.1"/>
    <property type="molecule type" value="Genomic_DNA"/>
</dbReference>
<keyword evidence="2" id="KW-1185">Reference proteome</keyword>
<sequence>MQEIGERLDGYTMFGFLSGLLEPIMLQVGKGIHGLCLENGFESYTHVGSALVTMYSRCGYLSSAYRAFNS</sequence>
<evidence type="ECO:0000313" key="2">
    <source>
        <dbReference type="Proteomes" id="UP000607653"/>
    </source>
</evidence>
<reference evidence="1 2" key="1">
    <citation type="journal article" date="2020" name="Mol. Biol. Evol.">
        <title>Distinct Expression and Methylation Patterns for Genes with Different Fates following a Single Whole-Genome Duplication in Flowering Plants.</title>
        <authorList>
            <person name="Shi T."/>
            <person name="Rahmani R.S."/>
            <person name="Gugger P.F."/>
            <person name="Wang M."/>
            <person name="Li H."/>
            <person name="Zhang Y."/>
            <person name="Li Z."/>
            <person name="Wang Q."/>
            <person name="Van de Peer Y."/>
            <person name="Marchal K."/>
            <person name="Chen J."/>
        </authorList>
    </citation>
    <scope>NUCLEOTIDE SEQUENCE [LARGE SCALE GENOMIC DNA]</scope>
    <source>
        <tissue evidence="1">Leaf</tissue>
    </source>
</reference>